<comment type="caution">
    <text evidence="3">The sequence shown here is derived from an EMBL/GenBank/DDBJ whole genome shotgun (WGS) entry which is preliminary data.</text>
</comment>
<accession>A0ABR3UL08</accession>
<reference evidence="3 4" key="1">
    <citation type="submission" date="2024-09" db="EMBL/GenBank/DDBJ databases">
        <title>T2T genomes of carrot and Alternaria dauci and their utility for understanding host-pathogen interaction during carrot leaf blight disease.</title>
        <authorList>
            <person name="Liu W."/>
            <person name="Xu S."/>
            <person name="Ou C."/>
            <person name="Liu X."/>
            <person name="Zhuang F."/>
            <person name="Deng X.W."/>
        </authorList>
    </citation>
    <scope>NUCLEOTIDE SEQUENCE [LARGE SCALE GENOMIC DNA]</scope>
    <source>
        <strain evidence="3 4">A2016</strain>
    </source>
</reference>
<dbReference type="RefSeq" id="XP_069307760.1">
    <property type="nucleotide sequence ID" value="XM_069450788.1"/>
</dbReference>
<name>A0ABR3UL08_9PLEO</name>
<evidence type="ECO:0000313" key="3">
    <source>
        <dbReference type="EMBL" id="KAL1797176.1"/>
    </source>
</evidence>
<dbReference type="PRINTS" id="PR00480">
    <property type="entry name" value="ASTACIN"/>
</dbReference>
<keyword evidence="4" id="KW-1185">Reference proteome</keyword>
<proteinExistence type="predicted"/>
<dbReference type="SUPFAM" id="SSF55486">
    <property type="entry name" value="Metalloproteases ('zincins'), catalytic domain"/>
    <property type="match status" value="1"/>
</dbReference>
<keyword evidence="1" id="KW-0645">Protease</keyword>
<protein>
    <recommendedName>
        <fullName evidence="1">Metalloendopeptidase</fullName>
        <ecNumber evidence="1">3.4.24.-</ecNumber>
    </recommendedName>
</protein>
<organism evidence="3 4">
    <name type="scientific">Alternaria dauci</name>
    <dbReference type="NCBI Taxonomy" id="48095"/>
    <lineage>
        <taxon>Eukaryota</taxon>
        <taxon>Fungi</taxon>
        <taxon>Dikarya</taxon>
        <taxon>Ascomycota</taxon>
        <taxon>Pezizomycotina</taxon>
        <taxon>Dothideomycetes</taxon>
        <taxon>Pleosporomycetidae</taxon>
        <taxon>Pleosporales</taxon>
        <taxon>Pleosporineae</taxon>
        <taxon>Pleosporaceae</taxon>
        <taxon>Alternaria</taxon>
        <taxon>Alternaria sect. Porri</taxon>
    </lineage>
</organism>
<dbReference type="InterPro" id="IPR024079">
    <property type="entry name" value="MetalloPept_cat_dom_sf"/>
</dbReference>
<evidence type="ECO:0000256" key="1">
    <source>
        <dbReference type="RuleBase" id="RU361183"/>
    </source>
</evidence>
<feature type="chain" id="PRO_5044966813" description="Metalloendopeptidase" evidence="1">
    <location>
        <begin position="17"/>
        <end position="366"/>
    </location>
</feature>
<dbReference type="GeneID" id="96084104"/>
<dbReference type="InterPro" id="IPR001506">
    <property type="entry name" value="Peptidase_M12A"/>
</dbReference>
<keyword evidence="1" id="KW-0479">Metal-binding</keyword>
<dbReference type="EC" id="3.4.24.-" evidence="1"/>
<evidence type="ECO:0000259" key="2">
    <source>
        <dbReference type="Pfam" id="PF01400"/>
    </source>
</evidence>
<feature type="signal peptide" evidence="1">
    <location>
        <begin position="1"/>
        <end position="16"/>
    </location>
</feature>
<keyword evidence="1" id="KW-0482">Metalloprotease</keyword>
<dbReference type="PANTHER" id="PTHR10127:SF850">
    <property type="entry name" value="METALLOENDOPEPTIDASE"/>
    <property type="match status" value="1"/>
</dbReference>
<evidence type="ECO:0000313" key="4">
    <source>
        <dbReference type="Proteomes" id="UP001578633"/>
    </source>
</evidence>
<dbReference type="EMBL" id="JBHGVX010000003">
    <property type="protein sequence ID" value="KAL1797176.1"/>
    <property type="molecule type" value="Genomic_DNA"/>
</dbReference>
<feature type="domain" description="Peptidase M12A" evidence="2">
    <location>
        <begin position="208"/>
        <end position="238"/>
    </location>
</feature>
<keyword evidence="1" id="KW-0862">Zinc</keyword>
<dbReference type="Gene3D" id="3.40.390.10">
    <property type="entry name" value="Collagenase (Catalytic Domain)"/>
    <property type="match status" value="1"/>
</dbReference>
<comment type="cofactor">
    <cofactor evidence="1">
        <name>Zn(2+)</name>
        <dbReference type="ChEBI" id="CHEBI:29105"/>
    </cofactor>
    <text evidence="1">Binds 1 zinc ion per subunit.</text>
</comment>
<keyword evidence="1" id="KW-0378">Hydrolase</keyword>
<dbReference type="Pfam" id="PF01400">
    <property type="entry name" value="Astacin"/>
    <property type="match status" value="1"/>
</dbReference>
<dbReference type="Proteomes" id="UP001578633">
    <property type="component" value="Chromosome 3"/>
</dbReference>
<gene>
    <name evidence="3" type="ORF">ACET3X_003782</name>
</gene>
<sequence>MWIAALLFAWLSATLASGCMFPFNNARLTNSSLVAEYIAKHQDEDGKFQDGGGNGWITWMGKVETWVAIWPNVENSNMVAVPYCYGRLLDYIMLYDVVSAADKLWVNKLGRGLQNGHQFAGFYHYFNHEHGYFPRCYTFVNNVQRWNPLVPEGTLVIQYSGQPGSFSIMGYYPISTNPAGAYEITPPDRHKMTIGVDDKEADDWELEVAHEMGHTLGLLHEHQRPDRDEYVKFDCSKLRGYESARAQIASGNWWFTIDDVCETPRLGMQYGLNWPEPTEFVLNGGADNRQYMGDAYDHESIMQYPSRTCAADRNGGVRGLPLVRWKRGRPQDGSPVDDTNAAIIPYLNGVSDGDKEAVKFLYPWQG</sequence>
<keyword evidence="1" id="KW-0732">Signal</keyword>
<dbReference type="PANTHER" id="PTHR10127">
    <property type="entry name" value="DISCOIDIN, CUB, EGF, LAMININ , AND ZINC METALLOPROTEASE DOMAIN CONTAINING"/>
    <property type="match status" value="1"/>
</dbReference>